<name>A0A7C9AR82_OPUST</name>
<organism evidence="1">
    <name type="scientific">Opuntia streptacantha</name>
    <name type="common">Prickly pear cactus</name>
    <name type="synonym">Opuntia cardona</name>
    <dbReference type="NCBI Taxonomy" id="393608"/>
    <lineage>
        <taxon>Eukaryota</taxon>
        <taxon>Viridiplantae</taxon>
        <taxon>Streptophyta</taxon>
        <taxon>Embryophyta</taxon>
        <taxon>Tracheophyta</taxon>
        <taxon>Spermatophyta</taxon>
        <taxon>Magnoliopsida</taxon>
        <taxon>eudicotyledons</taxon>
        <taxon>Gunneridae</taxon>
        <taxon>Pentapetalae</taxon>
        <taxon>Caryophyllales</taxon>
        <taxon>Cactineae</taxon>
        <taxon>Cactaceae</taxon>
        <taxon>Opuntioideae</taxon>
        <taxon>Opuntia</taxon>
    </lineage>
</organism>
<dbReference type="EMBL" id="GISG01261356">
    <property type="protein sequence ID" value="MBA4674014.1"/>
    <property type="molecule type" value="Transcribed_RNA"/>
</dbReference>
<dbReference type="PANTHER" id="PTHR47434">
    <property type="entry name" value="PROTEIN PTST HOMOLOG 3, CHLOROPLASTIC"/>
    <property type="match status" value="1"/>
</dbReference>
<dbReference type="PANTHER" id="PTHR47434:SF2">
    <property type="entry name" value="PROTEIN PTST HOMOLOG 3, CHLOROPLASTIC"/>
    <property type="match status" value="1"/>
</dbReference>
<reference evidence="1" key="2">
    <citation type="submission" date="2020-07" db="EMBL/GenBank/DDBJ databases">
        <authorList>
            <person name="Vera ALvarez R."/>
            <person name="Arias-Moreno D.M."/>
            <person name="Jimenez-Jacinto V."/>
            <person name="Jimenez-Bremont J.F."/>
            <person name="Swaminathan K."/>
            <person name="Moose S.P."/>
            <person name="Guerrero-Gonzalez M.L."/>
            <person name="Marino-Ramirez L."/>
            <person name="Landsman D."/>
            <person name="Rodriguez-Kessler M."/>
            <person name="Delgado-Sanchez P."/>
        </authorList>
    </citation>
    <scope>NUCLEOTIDE SEQUENCE</scope>
    <source>
        <tissue evidence="1">Cladode</tissue>
    </source>
</reference>
<sequence length="168" mass="19281">MATLSHHLTLQLSALSSSHHYQPSTISFLLYRSCFHLIPIRRNFDVKESMVCCVSTKKSSSRKLMSDVDLCNSIRQFVASVGLPEGHVPSTKELAEHGRKDLANIVRRRGHKFIKELLASSSEIAMEGFDLHNNWNDEQNGIYVQGTGQYYYLLEGLYFEQHTLWDIY</sequence>
<accession>A0A7C9AR82</accession>
<protein>
    <submittedName>
        <fullName evidence="1">Uncharacterized protein</fullName>
    </submittedName>
</protein>
<evidence type="ECO:0000313" key="1">
    <source>
        <dbReference type="EMBL" id="MBA4674014.1"/>
    </source>
</evidence>
<dbReference type="AlphaFoldDB" id="A0A7C9AR82"/>
<proteinExistence type="predicted"/>
<reference evidence="1" key="1">
    <citation type="journal article" date="2013" name="J. Plant Res.">
        <title>Effect of fungi and light on seed germination of three Opuntia species from semiarid lands of central Mexico.</title>
        <authorList>
            <person name="Delgado-Sanchez P."/>
            <person name="Jimenez-Bremont J.F."/>
            <person name="Guerrero-Gonzalez Mde L."/>
            <person name="Flores J."/>
        </authorList>
    </citation>
    <scope>NUCLEOTIDE SEQUENCE</scope>
    <source>
        <tissue evidence="1">Cladode</tissue>
    </source>
</reference>